<dbReference type="AlphaFoldDB" id="A0A0V0H9K9"/>
<proteinExistence type="predicted"/>
<name>A0A0V0H9K9_SOLCH</name>
<dbReference type="EMBL" id="GEDG01022927">
    <property type="protein sequence ID" value="JAP17122.1"/>
    <property type="molecule type" value="Transcribed_RNA"/>
</dbReference>
<organism evidence="1">
    <name type="scientific">Solanum chacoense</name>
    <name type="common">Chaco potato</name>
    <dbReference type="NCBI Taxonomy" id="4108"/>
    <lineage>
        <taxon>Eukaryota</taxon>
        <taxon>Viridiplantae</taxon>
        <taxon>Streptophyta</taxon>
        <taxon>Embryophyta</taxon>
        <taxon>Tracheophyta</taxon>
        <taxon>Spermatophyta</taxon>
        <taxon>Magnoliopsida</taxon>
        <taxon>eudicotyledons</taxon>
        <taxon>Gunneridae</taxon>
        <taxon>Pentapetalae</taxon>
        <taxon>asterids</taxon>
        <taxon>lamiids</taxon>
        <taxon>Solanales</taxon>
        <taxon>Solanaceae</taxon>
        <taxon>Solanoideae</taxon>
        <taxon>Solaneae</taxon>
        <taxon>Solanum</taxon>
    </lineage>
</organism>
<accession>A0A0V0H9K9</accession>
<evidence type="ECO:0000313" key="1">
    <source>
        <dbReference type="EMBL" id="JAP17122.1"/>
    </source>
</evidence>
<protein>
    <submittedName>
        <fullName evidence="1">Putative ovule protein</fullName>
    </submittedName>
</protein>
<sequence>MAIQKVDLDGLKGTKPIQKSLSHNIQVSIAIVTTLNLLHAASTTEIMEQVLFQESSPRFGFEGIILNYCRHLLCLKKDQSRCSHNPI</sequence>
<reference evidence="1" key="1">
    <citation type="submission" date="2015-12" db="EMBL/GenBank/DDBJ databases">
        <title>Gene expression during late stages of embryo sac development: a critical building block for successful pollen-pistil interactions.</title>
        <authorList>
            <person name="Liu Y."/>
            <person name="Joly V."/>
            <person name="Sabar M."/>
            <person name="Matton D.P."/>
        </authorList>
    </citation>
    <scope>NUCLEOTIDE SEQUENCE</scope>
</reference>